<organism evidence="2 3">
    <name type="scientific">Marilutibacter aestuarii</name>
    <dbReference type="NCBI Taxonomy" id="1706195"/>
    <lineage>
        <taxon>Bacteria</taxon>
        <taxon>Pseudomonadati</taxon>
        <taxon>Pseudomonadota</taxon>
        <taxon>Gammaproteobacteria</taxon>
        <taxon>Lysobacterales</taxon>
        <taxon>Lysobacteraceae</taxon>
        <taxon>Marilutibacter</taxon>
    </lineage>
</organism>
<dbReference type="PROSITE" id="PS51819">
    <property type="entry name" value="VOC"/>
    <property type="match status" value="1"/>
</dbReference>
<protein>
    <submittedName>
        <fullName evidence="2">VOC family protein</fullName>
    </submittedName>
</protein>
<evidence type="ECO:0000313" key="3">
    <source>
        <dbReference type="Proteomes" id="UP000318212"/>
    </source>
</evidence>
<proteinExistence type="predicted"/>
<dbReference type="InterPro" id="IPR050383">
    <property type="entry name" value="GlyoxalaseI/FosfomycinResist"/>
</dbReference>
<name>A0A508A9K8_9GAMM</name>
<dbReference type="AlphaFoldDB" id="A0A508A9K8"/>
<dbReference type="OrthoDB" id="9812656at2"/>
<reference evidence="2 3" key="1">
    <citation type="submission" date="2019-06" db="EMBL/GenBank/DDBJ databases">
        <title>Lysobacter alkalisoli sp. nov. isolated from saline soil.</title>
        <authorList>
            <person name="Sun J.-Q."/>
            <person name="Xu L."/>
        </authorList>
    </citation>
    <scope>NUCLEOTIDE SEQUENCE [LARGE SCALE GENOMIC DNA]</scope>
    <source>
        <strain evidence="2 3">JCM 31130</strain>
    </source>
</reference>
<dbReference type="InterPro" id="IPR029068">
    <property type="entry name" value="Glyas_Bleomycin-R_OHBP_Dase"/>
</dbReference>
<evidence type="ECO:0000259" key="1">
    <source>
        <dbReference type="PROSITE" id="PS51819"/>
    </source>
</evidence>
<dbReference type="Pfam" id="PF00903">
    <property type="entry name" value="Glyoxalase"/>
    <property type="match status" value="1"/>
</dbReference>
<sequence>MASASPPPFQIEQIDHVVLRVADPGTMEAFYREVLGCAVEKRQAAIGLLQLRAGRTLIDLVDVEGRIGRLGGAAPGAGGRNMDHLCLRVSPFDHDAILAHLTAHGVRVGEFGIRNGAEGEGPSQYLFDPEGNMVELKGPADVPAIAAAAGQA</sequence>
<dbReference type="InterPro" id="IPR004360">
    <property type="entry name" value="Glyas_Fos-R_dOase_dom"/>
</dbReference>
<evidence type="ECO:0000313" key="2">
    <source>
        <dbReference type="EMBL" id="TQD45231.1"/>
    </source>
</evidence>
<feature type="domain" description="VOC" evidence="1">
    <location>
        <begin position="13"/>
        <end position="139"/>
    </location>
</feature>
<dbReference type="EMBL" id="VICE01000084">
    <property type="protein sequence ID" value="TQD45231.1"/>
    <property type="molecule type" value="Genomic_DNA"/>
</dbReference>
<gene>
    <name evidence="2" type="ORF">FKV25_09110</name>
</gene>
<dbReference type="InterPro" id="IPR037523">
    <property type="entry name" value="VOC_core"/>
</dbReference>
<dbReference type="Proteomes" id="UP000318212">
    <property type="component" value="Unassembled WGS sequence"/>
</dbReference>
<dbReference type="Gene3D" id="3.10.180.10">
    <property type="entry name" value="2,3-Dihydroxybiphenyl 1,2-Dioxygenase, domain 1"/>
    <property type="match status" value="1"/>
</dbReference>
<dbReference type="PANTHER" id="PTHR21366:SF14">
    <property type="entry name" value="GLYOXALASE DOMAIN-CONTAINING PROTEIN 5"/>
    <property type="match status" value="1"/>
</dbReference>
<comment type="caution">
    <text evidence="2">The sequence shown here is derived from an EMBL/GenBank/DDBJ whole genome shotgun (WGS) entry which is preliminary data.</text>
</comment>
<accession>A0A508A9K8</accession>
<dbReference type="SUPFAM" id="SSF54593">
    <property type="entry name" value="Glyoxalase/Bleomycin resistance protein/Dihydroxybiphenyl dioxygenase"/>
    <property type="match status" value="1"/>
</dbReference>
<dbReference type="PANTHER" id="PTHR21366">
    <property type="entry name" value="GLYOXALASE FAMILY PROTEIN"/>
    <property type="match status" value="1"/>
</dbReference>
<keyword evidence="3" id="KW-1185">Reference proteome</keyword>